<accession>A0A2X3IVH0</accession>
<dbReference type="InterPro" id="IPR022488">
    <property type="entry name" value="PPK2-related"/>
</dbReference>
<reference evidence="2 3" key="1">
    <citation type="submission" date="2018-06" db="EMBL/GenBank/DDBJ databases">
        <authorList>
            <consortium name="Pathogen Informatics"/>
            <person name="Doyle S."/>
        </authorList>
    </citation>
    <scope>NUCLEOTIDE SEQUENCE [LARGE SCALE GENOMIC DNA]</scope>
    <source>
        <strain evidence="2 3">NCTC9645</strain>
    </source>
</reference>
<evidence type="ECO:0000259" key="1">
    <source>
        <dbReference type="Pfam" id="PF03976"/>
    </source>
</evidence>
<protein>
    <submittedName>
        <fullName evidence="2">Polyphosphate kinase</fullName>
    </submittedName>
</protein>
<dbReference type="GO" id="GO:0016301">
    <property type="term" value="F:kinase activity"/>
    <property type="evidence" value="ECO:0007669"/>
    <property type="project" value="UniProtKB-KW"/>
</dbReference>
<proteinExistence type="predicted"/>
<name>A0A2X3IVH0_KLEPN</name>
<evidence type="ECO:0000313" key="2">
    <source>
        <dbReference type="EMBL" id="SQC87761.1"/>
    </source>
</evidence>
<dbReference type="EMBL" id="UASO01000010">
    <property type="protein sequence ID" value="SQC87761.1"/>
    <property type="molecule type" value="Genomic_DNA"/>
</dbReference>
<feature type="domain" description="Polyphosphate kinase-2-related" evidence="1">
    <location>
        <begin position="3"/>
        <end position="44"/>
    </location>
</feature>
<gene>
    <name evidence="2" type="ORF">NCTC9645_05900</name>
</gene>
<dbReference type="AlphaFoldDB" id="A0A2X3IVH0"/>
<dbReference type="InterPro" id="IPR027417">
    <property type="entry name" value="P-loop_NTPase"/>
</dbReference>
<evidence type="ECO:0000313" key="3">
    <source>
        <dbReference type="Proteomes" id="UP000250675"/>
    </source>
</evidence>
<keyword evidence="2" id="KW-0808">Transferase</keyword>
<dbReference type="Pfam" id="PF03976">
    <property type="entry name" value="PPK2"/>
    <property type="match status" value="1"/>
</dbReference>
<sequence length="74" mass="8635">MNSDAMFAATDTAWAPWFVARSEDKKRVRLNIITHLLSQIPYEALPVEPVTLPKRKIGKMKQTNFPFRFIPEKF</sequence>
<dbReference type="Gene3D" id="3.40.50.300">
    <property type="entry name" value="P-loop containing nucleotide triphosphate hydrolases"/>
    <property type="match status" value="1"/>
</dbReference>
<keyword evidence="2" id="KW-0418">Kinase</keyword>
<dbReference type="Proteomes" id="UP000250675">
    <property type="component" value="Unassembled WGS sequence"/>
</dbReference>
<organism evidence="2 3">
    <name type="scientific">Klebsiella pneumoniae</name>
    <dbReference type="NCBI Taxonomy" id="573"/>
    <lineage>
        <taxon>Bacteria</taxon>
        <taxon>Pseudomonadati</taxon>
        <taxon>Pseudomonadota</taxon>
        <taxon>Gammaproteobacteria</taxon>
        <taxon>Enterobacterales</taxon>
        <taxon>Enterobacteriaceae</taxon>
        <taxon>Klebsiella/Raoultella group</taxon>
        <taxon>Klebsiella</taxon>
        <taxon>Klebsiella pneumoniae complex</taxon>
    </lineage>
</organism>